<evidence type="ECO:0000313" key="1">
    <source>
        <dbReference type="EMBL" id="KAI3376628.1"/>
    </source>
</evidence>
<sequence>MRTSYILLLCILGAALLSSVNCRIQIGPDCCFKFYPRRVNRKLVRSYYLTDYRCPKSGVILVTQKAHYICADPSLSWVESIMKSVDGSAFKTNACFLYKATAASVAASHLIP</sequence>
<dbReference type="EMBL" id="CM041532">
    <property type="protein sequence ID" value="KAI3376628.1"/>
    <property type="molecule type" value="Genomic_DNA"/>
</dbReference>
<accession>A0ACB8XCR8</accession>
<protein>
    <submittedName>
        <fullName evidence="1">Uncharacterized protein</fullName>
    </submittedName>
</protein>
<name>A0ACB8XCR8_9TELE</name>
<evidence type="ECO:0000313" key="2">
    <source>
        <dbReference type="Proteomes" id="UP000831701"/>
    </source>
</evidence>
<gene>
    <name evidence="1" type="ORF">L3Q82_017062</name>
</gene>
<comment type="caution">
    <text evidence="1">The sequence shown here is derived from an EMBL/GenBank/DDBJ whole genome shotgun (WGS) entry which is preliminary data.</text>
</comment>
<reference evidence="1" key="1">
    <citation type="submission" date="2022-04" db="EMBL/GenBank/DDBJ databases">
        <title>Jade perch genome.</title>
        <authorList>
            <person name="Chao B."/>
        </authorList>
    </citation>
    <scope>NUCLEOTIDE SEQUENCE</scope>
    <source>
        <strain evidence="1">CB-2022</strain>
    </source>
</reference>
<keyword evidence="2" id="KW-1185">Reference proteome</keyword>
<organism evidence="1 2">
    <name type="scientific">Scortum barcoo</name>
    <name type="common">barcoo grunter</name>
    <dbReference type="NCBI Taxonomy" id="214431"/>
    <lineage>
        <taxon>Eukaryota</taxon>
        <taxon>Metazoa</taxon>
        <taxon>Chordata</taxon>
        <taxon>Craniata</taxon>
        <taxon>Vertebrata</taxon>
        <taxon>Euteleostomi</taxon>
        <taxon>Actinopterygii</taxon>
        <taxon>Neopterygii</taxon>
        <taxon>Teleostei</taxon>
        <taxon>Neoteleostei</taxon>
        <taxon>Acanthomorphata</taxon>
        <taxon>Eupercaria</taxon>
        <taxon>Centrarchiformes</taxon>
        <taxon>Terapontoidei</taxon>
        <taxon>Terapontidae</taxon>
        <taxon>Scortum</taxon>
    </lineage>
</organism>
<dbReference type="Proteomes" id="UP000831701">
    <property type="component" value="Chromosome 2"/>
</dbReference>
<proteinExistence type="predicted"/>